<sequence length="304" mass="32778">MTSAVPGRLPARAAKEQSLGDLLIKQRGCSRRFSIVEGAGDLEPVALHPDTPPDHRASARRSHPTKGAIMADRDGHAGTRNLREHNRASPVSREHAGASFGGVGWALASVAGVAALAFLGAERLGQPGRGRARGTHAAHGWSEEREVEYSITIERPADELHRVWRNPETLPHILAFLAEIRPTGEGRSEWRADGPLGQSHAWVMQISDERPSELIRASADGAGALVSEYEVRFRAAPGGRGTVTTLRVRFDPPGGMLGDVAAHVFDGVMPKELASKALRFFKSLVLTGEIPTTDHQPAARRDPR</sequence>
<name>A0ABV1QL66_9HYPH</name>
<dbReference type="CDD" id="cd07817">
    <property type="entry name" value="SRPBCC_8"/>
    <property type="match status" value="1"/>
</dbReference>
<dbReference type="Proteomes" id="UP001480955">
    <property type="component" value="Unassembled WGS sequence"/>
</dbReference>
<protein>
    <submittedName>
        <fullName evidence="2">SRPBCC family protein</fullName>
    </submittedName>
</protein>
<keyword evidence="3" id="KW-1185">Reference proteome</keyword>
<dbReference type="Gene3D" id="3.30.530.20">
    <property type="match status" value="1"/>
</dbReference>
<comment type="caution">
    <text evidence="2">The sequence shown here is derived from an EMBL/GenBank/DDBJ whole genome shotgun (WGS) entry which is preliminary data.</text>
</comment>
<evidence type="ECO:0000313" key="3">
    <source>
        <dbReference type="Proteomes" id="UP001480955"/>
    </source>
</evidence>
<gene>
    <name evidence="2" type="ORF">ABS772_09315</name>
</gene>
<reference evidence="2 3" key="1">
    <citation type="submission" date="2024-06" db="EMBL/GenBank/DDBJ databases">
        <authorList>
            <person name="Campbell A.G."/>
        </authorList>
    </citation>
    <scope>NUCLEOTIDE SEQUENCE [LARGE SCALE GENOMIC DNA]</scope>
    <source>
        <strain evidence="2 3">EM12</strain>
    </source>
</reference>
<dbReference type="EMBL" id="JBELQE010000054">
    <property type="protein sequence ID" value="MER2250105.1"/>
    <property type="molecule type" value="Genomic_DNA"/>
</dbReference>
<dbReference type="SUPFAM" id="SSF55961">
    <property type="entry name" value="Bet v1-like"/>
    <property type="match status" value="1"/>
</dbReference>
<evidence type="ECO:0000256" key="1">
    <source>
        <dbReference type="SAM" id="MobiDB-lite"/>
    </source>
</evidence>
<organism evidence="2 3">
    <name type="scientific">Methylorubrum podarium</name>
    <dbReference type="NCBI Taxonomy" id="200476"/>
    <lineage>
        <taxon>Bacteria</taxon>
        <taxon>Pseudomonadati</taxon>
        <taxon>Pseudomonadota</taxon>
        <taxon>Alphaproteobacteria</taxon>
        <taxon>Hyphomicrobiales</taxon>
        <taxon>Methylobacteriaceae</taxon>
        <taxon>Methylorubrum</taxon>
    </lineage>
</organism>
<dbReference type="Pfam" id="PF10604">
    <property type="entry name" value="Polyketide_cyc2"/>
    <property type="match status" value="1"/>
</dbReference>
<proteinExistence type="predicted"/>
<dbReference type="InterPro" id="IPR019587">
    <property type="entry name" value="Polyketide_cyclase/dehydratase"/>
</dbReference>
<dbReference type="InterPro" id="IPR023393">
    <property type="entry name" value="START-like_dom_sf"/>
</dbReference>
<dbReference type="RefSeq" id="WP_350393962.1">
    <property type="nucleotide sequence ID" value="NZ_JBELQE010000054.1"/>
</dbReference>
<accession>A0ABV1QL66</accession>
<feature type="compositionally biased region" description="Basic and acidic residues" evidence="1">
    <location>
        <begin position="71"/>
        <end position="80"/>
    </location>
</feature>
<evidence type="ECO:0000313" key="2">
    <source>
        <dbReference type="EMBL" id="MER2250105.1"/>
    </source>
</evidence>
<feature type="region of interest" description="Disordered" evidence="1">
    <location>
        <begin position="43"/>
        <end position="80"/>
    </location>
</feature>